<dbReference type="PANTHER" id="PTHR30153">
    <property type="entry name" value="REPLICATIVE DNA HELICASE DNAB"/>
    <property type="match status" value="1"/>
</dbReference>
<dbReference type="GO" id="GO:0005524">
    <property type="term" value="F:ATP binding"/>
    <property type="evidence" value="ECO:0007669"/>
    <property type="project" value="InterPro"/>
</dbReference>
<dbReference type="PANTHER" id="PTHR30153:SF2">
    <property type="entry name" value="REPLICATIVE DNA HELICASE"/>
    <property type="match status" value="1"/>
</dbReference>
<name>A0AB39C7N8_9CAUD</name>
<organism evidence="2">
    <name type="scientific">Staphylococcus phage Pel11</name>
    <dbReference type="NCBI Taxonomy" id="3235046"/>
    <lineage>
        <taxon>Viruses</taxon>
        <taxon>Duplodnaviria</taxon>
        <taxon>Heunggongvirae</taxon>
        <taxon>Uroviricota</taxon>
        <taxon>Caudoviricetes</taxon>
        <taxon>Coventryvirus</taxon>
    </lineage>
</organism>
<dbReference type="Gene3D" id="3.40.50.300">
    <property type="entry name" value="P-loop containing nucleotide triphosphate hydrolases"/>
    <property type="match status" value="1"/>
</dbReference>
<evidence type="ECO:0000259" key="1">
    <source>
        <dbReference type="PROSITE" id="PS51199"/>
    </source>
</evidence>
<dbReference type="GO" id="GO:0003678">
    <property type="term" value="F:DNA helicase activity"/>
    <property type="evidence" value="ECO:0007669"/>
    <property type="project" value="InterPro"/>
</dbReference>
<evidence type="ECO:0000313" key="2">
    <source>
        <dbReference type="EMBL" id="XDJ02650.1"/>
    </source>
</evidence>
<dbReference type="PROSITE" id="PS51199">
    <property type="entry name" value="SF4_HELICASE"/>
    <property type="match status" value="1"/>
</dbReference>
<feature type="domain" description="SF4 helicase" evidence="1">
    <location>
        <begin position="151"/>
        <end position="412"/>
    </location>
</feature>
<keyword evidence="2" id="KW-0067">ATP-binding</keyword>
<sequence length="412" mass="47167">MIDRLSTEEAILCNLMKHPDLFSKFKLKSEMFEDNDVKAIVDYIREVGHINANEIYFKCRDDKDFVNVKRFNQIAKSDGTDPIFFMQDQINLLNDYVARKAIEKVDDFTAKPDKTSMLQLLDDLEELKGLNIEQTNKTDDFLAKVMESVLSEKPKEIIKTGYGLLDYKIHGFEKGQLNVIAARPSMGKTGFALNTMWNIAKAGYEVSFFSLETTGDLVIERMVAMIEGVPLTYIKRPNELSPESTNKVMDGLNKIKQANINIFDESSLTPARIREQASKQSDKPQVIFIDYLQLMQSDTPTNDRRVDVEKISRDLKIIANETGSVIVLLSQLNRGVESRNDKRPMMSDLKESGGIEADASMIFMLYRDDYYNRDDDQDNDKSDLEVNIAKNKDGETGVVNFEYYKSTQRFFT</sequence>
<reference evidence="2" key="1">
    <citation type="submission" date="2024-06" db="EMBL/GenBank/DDBJ databases">
        <title>New lytic and new temperate phages specific for Staphylococcus hyicus.</title>
        <authorList>
            <person name="Petrzik K."/>
            <person name="Sovova L."/>
        </authorList>
    </citation>
    <scope>NUCLEOTIDE SEQUENCE</scope>
</reference>
<dbReference type="InterPro" id="IPR027417">
    <property type="entry name" value="P-loop_NTPase"/>
</dbReference>
<keyword evidence="2" id="KW-0378">Hydrolase</keyword>
<keyword evidence="2" id="KW-0547">Nucleotide-binding</keyword>
<dbReference type="EMBL" id="PP971698">
    <property type="protein sequence ID" value="XDJ02650.1"/>
    <property type="molecule type" value="Genomic_DNA"/>
</dbReference>
<dbReference type="Pfam" id="PF03796">
    <property type="entry name" value="DnaB_C"/>
    <property type="match status" value="1"/>
</dbReference>
<proteinExistence type="predicted"/>
<keyword evidence="2" id="KW-0347">Helicase</keyword>
<dbReference type="InterPro" id="IPR007694">
    <property type="entry name" value="DNA_helicase_DnaB-like_C"/>
</dbReference>
<accession>A0AB39C7N8</accession>
<dbReference type="GO" id="GO:0006260">
    <property type="term" value="P:DNA replication"/>
    <property type="evidence" value="ECO:0007669"/>
    <property type="project" value="InterPro"/>
</dbReference>
<dbReference type="SUPFAM" id="SSF52540">
    <property type="entry name" value="P-loop containing nucleoside triphosphate hydrolases"/>
    <property type="match status" value="1"/>
</dbReference>
<protein>
    <submittedName>
        <fullName evidence="2">DNA helicase</fullName>
    </submittedName>
</protein>